<comment type="caution">
    <text evidence="1">The sequence shown here is derived from an EMBL/GenBank/DDBJ whole genome shotgun (WGS) entry which is preliminary data.</text>
</comment>
<feature type="non-terminal residue" evidence="1">
    <location>
        <position position="465"/>
    </location>
</feature>
<dbReference type="SUPFAM" id="SSF52540">
    <property type="entry name" value="P-loop containing nucleoside triphosphate hydrolases"/>
    <property type="match status" value="1"/>
</dbReference>
<evidence type="ECO:0000313" key="1">
    <source>
        <dbReference type="EMBL" id="KKL06201.1"/>
    </source>
</evidence>
<name>A0A0F9CKJ4_9ZZZZ</name>
<dbReference type="EMBL" id="LAZR01043808">
    <property type="protein sequence ID" value="KKL06201.1"/>
    <property type="molecule type" value="Genomic_DNA"/>
</dbReference>
<dbReference type="InterPro" id="IPR027417">
    <property type="entry name" value="P-loop_NTPase"/>
</dbReference>
<organism evidence="1">
    <name type="scientific">marine sediment metagenome</name>
    <dbReference type="NCBI Taxonomy" id="412755"/>
    <lineage>
        <taxon>unclassified sequences</taxon>
        <taxon>metagenomes</taxon>
        <taxon>ecological metagenomes</taxon>
    </lineage>
</organism>
<gene>
    <name evidence="1" type="ORF">LCGC14_2598400</name>
</gene>
<feature type="non-terminal residue" evidence="1">
    <location>
        <position position="1"/>
    </location>
</feature>
<proteinExistence type="predicted"/>
<sequence>QGIDAIITKSLPTGLDYLPSGISVFQFKASESSFNVKKEFCKKSKESNEWYLKPLMKEYLEKKATYVLINTKEVWNIAQKKKLKNKIKNQLKEIENKLEFPIEIYSADDISRWCDKYPIFRIQFNKLAHAKGFDDWKEEIQKNRIIDTFTTHTIKSLIWELLNNINSTEESIKIFRIIGDQGIGKKTLLVEMINRLPINKKSNIIVLDSKINKLNTISKAIYYFSVTSGILVILNCSDKYHNELCERINTPKLKDFVLITLNSQSYIEKSQIFKGTEIIEVPRWNDKDIKELIKMIDPSISYHLSSQIVKYSQGIPDFIISIYDMLKNEDYMIYKSDTLEAFCESIIKFLIRDSHFDRTILTRVLVGFSLFSYLGWEIADYKELSLEGTFKYKYEENKKIFSWILELENQLYKIEEIVTYLLKVRILRMRGRLIYITPRPLALHLLKTYTIESKLIEYFDKIRAL</sequence>
<reference evidence="1" key="1">
    <citation type="journal article" date="2015" name="Nature">
        <title>Complex archaea that bridge the gap between prokaryotes and eukaryotes.</title>
        <authorList>
            <person name="Spang A."/>
            <person name="Saw J.H."/>
            <person name="Jorgensen S.L."/>
            <person name="Zaremba-Niedzwiedzka K."/>
            <person name="Martijn J."/>
            <person name="Lind A.E."/>
            <person name="van Eijk R."/>
            <person name="Schleper C."/>
            <person name="Guy L."/>
            <person name="Ettema T.J."/>
        </authorList>
    </citation>
    <scope>NUCLEOTIDE SEQUENCE</scope>
</reference>
<protein>
    <submittedName>
        <fullName evidence="1">Uncharacterized protein</fullName>
    </submittedName>
</protein>
<accession>A0A0F9CKJ4</accession>
<dbReference type="AlphaFoldDB" id="A0A0F9CKJ4"/>